<dbReference type="RefSeq" id="WP_344698806.1">
    <property type="nucleotide sequence ID" value="NZ_BAABBM010000001.1"/>
</dbReference>
<sequence>MRYTRTGSGPPLILVHGLGNTPRAWDPIIPALAARRELIIVTLPGHDGEPVERDSGTFVGLTRSVADFVAKQQLEQAAMVGSSLGARMVLELARRGHSGPVVALDPGGFWRGAERAMFRATLRASLALLQGLARAHMLKPLARSYPGRTLLLAQLSAHPWHLDGAIVARELDALARTPTAAALIDDLARGPAQRGPAAAGAGPVTIGWGRRDRLCLARQARRAVAAFPSAHLHWFAHSGHYPMWDEPAASARLILDSTAGPGEREARDGSSWATGSF</sequence>
<evidence type="ECO:0000259" key="1">
    <source>
        <dbReference type="Pfam" id="PF12697"/>
    </source>
</evidence>
<comment type="caution">
    <text evidence="2">The sequence shown here is derived from an EMBL/GenBank/DDBJ whole genome shotgun (WGS) entry which is preliminary data.</text>
</comment>
<dbReference type="PANTHER" id="PTHR43798">
    <property type="entry name" value="MONOACYLGLYCEROL LIPASE"/>
    <property type="match status" value="1"/>
</dbReference>
<dbReference type="Proteomes" id="UP001500827">
    <property type="component" value="Unassembled WGS sequence"/>
</dbReference>
<dbReference type="Pfam" id="PF12697">
    <property type="entry name" value="Abhydrolase_6"/>
    <property type="match status" value="1"/>
</dbReference>
<dbReference type="SUPFAM" id="SSF53474">
    <property type="entry name" value="alpha/beta-Hydrolases"/>
    <property type="match status" value="1"/>
</dbReference>
<gene>
    <name evidence="2" type="ORF">GCM10022276_12400</name>
</gene>
<proteinExistence type="predicted"/>
<keyword evidence="2" id="KW-0378">Hydrolase</keyword>
<feature type="domain" description="AB hydrolase-1" evidence="1">
    <location>
        <begin position="12"/>
        <end position="252"/>
    </location>
</feature>
<accession>A0ABP7L606</accession>
<evidence type="ECO:0000313" key="2">
    <source>
        <dbReference type="EMBL" id="GAA3894796.1"/>
    </source>
</evidence>
<dbReference type="InterPro" id="IPR050266">
    <property type="entry name" value="AB_hydrolase_sf"/>
</dbReference>
<dbReference type="InterPro" id="IPR000073">
    <property type="entry name" value="AB_hydrolase_1"/>
</dbReference>
<evidence type="ECO:0000313" key="3">
    <source>
        <dbReference type="Proteomes" id="UP001500827"/>
    </source>
</evidence>
<keyword evidence="3" id="KW-1185">Reference proteome</keyword>
<dbReference type="InterPro" id="IPR029058">
    <property type="entry name" value="AB_hydrolase_fold"/>
</dbReference>
<protein>
    <submittedName>
        <fullName evidence="2">Alpha/beta fold hydrolase</fullName>
    </submittedName>
</protein>
<reference evidence="3" key="1">
    <citation type="journal article" date="2019" name="Int. J. Syst. Evol. Microbiol.">
        <title>The Global Catalogue of Microorganisms (GCM) 10K type strain sequencing project: providing services to taxonomists for standard genome sequencing and annotation.</title>
        <authorList>
            <consortium name="The Broad Institute Genomics Platform"/>
            <consortium name="The Broad Institute Genome Sequencing Center for Infectious Disease"/>
            <person name="Wu L."/>
            <person name="Ma J."/>
        </authorList>
    </citation>
    <scope>NUCLEOTIDE SEQUENCE [LARGE SCALE GENOMIC DNA]</scope>
    <source>
        <strain evidence="3">JCM 17543</strain>
    </source>
</reference>
<organism evidence="2 3">
    <name type="scientific">Sphingomonas limnosediminicola</name>
    <dbReference type="NCBI Taxonomy" id="940133"/>
    <lineage>
        <taxon>Bacteria</taxon>
        <taxon>Pseudomonadati</taxon>
        <taxon>Pseudomonadota</taxon>
        <taxon>Alphaproteobacteria</taxon>
        <taxon>Sphingomonadales</taxon>
        <taxon>Sphingomonadaceae</taxon>
        <taxon>Sphingomonas</taxon>
    </lineage>
</organism>
<dbReference type="GO" id="GO:0016787">
    <property type="term" value="F:hydrolase activity"/>
    <property type="evidence" value="ECO:0007669"/>
    <property type="project" value="UniProtKB-KW"/>
</dbReference>
<dbReference type="EMBL" id="BAABBM010000001">
    <property type="protein sequence ID" value="GAA3894796.1"/>
    <property type="molecule type" value="Genomic_DNA"/>
</dbReference>
<name>A0ABP7L606_9SPHN</name>
<dbReference type="Gene3D" id="3.40.50.1820">
    <property type="entry name" value="alpha/beta hydrolase"/>
    <property type="match status" value="1"/>
</dbReference>